<protein>
    <submittedName>
        <fullName evidence="8">Sas10 C-terminal domain-containing protein</fullName>
    </submittedName>
</protein>
<evidence type="ECO:0000256" key="5">
    <source>
        <dbReference type="SAM" id="Coils"/>
    </source>
</evidence>
<feature type="region of interest" description="Disordered" evidence="6">
    <location>
        <begin position="1"/>
        <end position="26"/>
    </location>
</feature>
<feature type="coiled-coil region" evidence="5">
    <location>
        <begin position="385"/>
        <end position="420"/>
    </location>
</feature>
<keyword evidence="5" id="KW-0175">Coiled coil</keyword>
<dbReference type="Pfam" id="PF09368">
    <property type="entry name" value="Sas10"/>
    <property type="match status" value="1"/>
</dbReference>
<feature type="compositionally biased region" description="Low complexity" evidence="6">
    <location>
        <begin position="573"/>
        <end position="590"/>
    </location>
</feature>
<reference evidence="8" key="1">
    <citation type="journal article" date="2020" name="Stud. Mycol.">
        <title>101 Dothideomycetes genomes: a test case for predicting lifestyles and emergence of pathogens.</title>
        <authorList>
            <person name="Haridas S."/>
            <person name="Albert R."/>
            <person name="Binder M."/>
            <person name="Bloem J."/>
            <person name="Labutti K."/>
            <person name="Salamov A."/>
            <person name="Andreopoulos B."/>
            <person name="Baker S."/>
            <person name="Barry K."/>
            <person name="Bills G."/>
            <person name="Bluhm B."/>
            <person name="Cannon C."/>
            <person name="Castanera R."/>
            <person name="Culley D."/>
            <person name="Daum C."/>
            <person name="Ezra D."/>
            <person name="Gonzalez J."/>
            <person name="Henrissat B."/>
            <person name="Kuo A."/>
            <person name="Liang C."/>
            <person name="Lipzen A."/>
            <person name="Lutzoni F."/>
            <person name="Magnuson J."/>
            <person name="Mondo S."/>
            <person name="Nolan M."/>
            <person name="Ohm R."/>
            <person name="Pangilinan J."/>
            <person name="Park H.-J."/>
            <person name="Ramirez L."/>
            <person name="Alfaro M."/>
            <person name="Sun H."/>
            <person name="Tritt A."/>
            <person name="Yoshinaga Y."/>
            <person name="Zwiers L.-H."/>
            <person name="Turgeon B."/>
            <person name="Goodwin S."/>
            <person name="Spatafora J."/>
            <person name="Crous P."/>
            <person name="Grigoriev I."/>
        </authorList>
    </citation>
    <scope>NUCLEOTIDE SEQUENCE</scope>
    <source>
        <strain evidence="8">ATCC 16933</strain>
    </source>
</reference>
<feature type="compositionally biased region" description="Acidic residues" evidence="6">
    <location>
        <begin position="85"/>
        <end position="103"/>
    </location>
</feature>
<evidence type="ECO:0000256" key="4">
    <source>
        <dbReference type="ARBA" id="ARBA00023242"/>
    </source>
</evidence>
<comment type="subcellular location">
    <subcellularLocation>
        <location evidence="1">Nucleus</location>
    </subcellularLocation>
</comment>
<feature type="compositionally biased region" description="Basic residues" evidence="6">
    <location>
        <begin position="610"/>
        <end position="626"/>
    </location>
</feature>
<feature type="region of interest" description="Disordered" evidence="6">
    <location>
        <begin position="420"/>
        <end position="591"/>
    </location>
</feature>
<feature type="compositionally biased region" description="Acidic residues" evidence="6">
    <location>
        <begin position="442"/>
        <end position="451"/>
    </location>
</feature>
<feature type="compositionally biased region" description="Basic and acidic residues" evidence="6">
    <location>
        <begin position="41"/>
        <end position="71"/>
    </location>
</feature>
<evidence type="ECO:0000259" key="7">
    <source>
        <dbReference type="Pfam" id="PF09368"/>
    </source>
</evidence>
<evidence type="ECO:0000256" key="1">
    <source>
        <dbReference type="ARBA" id="ARBA00004123"/>
    </source>
</evidence>
<dbReference type="InterPro" id="IPR018972">
    <property type="entry name" value="Sas10_C_dom"/>
</dbReference>
<comment type="similarity">
    <text evidence="2">Belongs to the SAS10 family.</text>
</comment>
<feature type="compositionally biased region" description="Basic and acidic residues" evidence="6">
    <location>
        <begin position="538"/>
        <end position="547"/>
    </location>
</feature>
<dbReference type="PANTHER" id="PTHR13237:SF8">
    <property type="entry name" value="SOMETHING ABOUT SILENCING PROTEIN 10"/>
    <property type="match status" value="1"/>
</dbReference>
<keyword evidence="4" id="KW-0539">Nucleus</keyword>
<feature type="compositionally biased region" description="Basic and acidic residues" evidence="6">
    <location>
        <begin position="497"/>
        <end position="526"/>
    </location>
</feature>
<evidence type="ECO:0000313" key="8">
    <source>
        <dbReference type="EMBL" id="KAF2460909.1"/>
    </source>
</evidence>
<evidence type="ECO:0000256" key="2">
    <source>
        <dbReference type="ARBA" id="ARBA00010979"/>
    </source>
</evidence>
<dbReference type="GO" id="GO:0032040">
    <property type="term" value="C:small-subunit processome"/>
    <property type="evidence" value="ECO:0007669"/>
    <property type="project" value="TreeGrafter"/>
</dbReference>
<evidence type="ECO:0000256" key="3">
    <source>
        <dbReference type="ARBA" id="ARBA00022553"/>
    </source>
</evidence>
<feature type="region of interest" description="Disordered" evidence="6">
    <location>
        <begin position="121"/>
        <end position="144"/>
    </location>
</feature>
<dbReference type="PANTHER" id="PTHR13237">
    <property type="entry name" value="SOMETHING ABOUT SILENCING PROTEIN 10-RELATED"/>
    <property type="match status" value="1"/>
</dbReference>
<feature type="region of interest" description="Disordered" evidence="6">
    <location>
        <begin position="39"/>
        <end position="107"/>
    </location>
</feature>
<feature type="region of interest" description="Disordered" evidence="6">
    <location>
        <begin position="606"/>
        <end position="643"/>
    </location>
</feature>
<sequence length="668" mass="74881">MAKKRKAMPSGGQQPEPSEPDLADSKLRIDTYEDVADAEDEFHIGRDKVLLDDGPEAKRRRKWEEEDKAFELSDNEVLAYSSPSEPEDDSADEDEDDDLDEYGGDLATLQSQLGQRVARFEADNKDVEDEGNVDVEGWGPSKQDYYDADKIETQEDALMEEAEARRLQQKRLQALTEADFAFDEADWADPAKDRKGHDVAEEHDIITEVLPQLQITDDMEPEEKMKVLRTRHPEFEPIAQEFVQLMHEYERIHTAASMMGLQRLSTVSSLNGKPPLAVVKHQALVAYLASVAMYFVLLSSGAKSEPSKATSADLRDHPVIAYMFETRQTWHQVKDLKEVKPVHIADGVNGLSTIEEEIYLPNGTTDGVAISNGEFRQQLPRKLRKTKAQRHAEAAQVEKAAQKAEKQKKLEEELAEISHLTDPKARRKAMKAKKLTGAVAVEDPDDSDFGEETGLTTGEAAEKAKKRRSLRFYSSQIAQKANKRGAAGKDAGGDTDIPYRERLKDRQARLNAEAERRGKQQPKPEEELGGESDEEDAERAKDVRGEGSDDGEYYDMVKARHKKHKEDKKGQAEARAQAAREGGEVVPVEEIGPDGKRAISYAIQKNKGLAPRRKKDIRNPRVNKRKKFDEKKKKLGSVRQVYKGGEGKGGYQGELTGIKKGLVRSVKL</sequence>
<proteinExistence type="inferred from homology"/>
<dbReference type="Pfam" id="PF04000">
    <property type="entry name" value="Sas10_Utp3"/>
    <property type="match status" value="1"/>
</dbReference>
<dbReference type="InterPro" id="IPR007146">
    <property type="entry name" value="Sas10/Utp3/C1D"/>
</dbReference>
<dbReference type="GO" id="GO:0000462">
    <property type="term" value="P:maturation of SSU-rRNA from tricistronic rRNA transcript (SSU-rRNA, 5.8S rRNA, LSU-rRNA)"/>
    <property type="evidence" value="ECO:0007669"/>
    <property type="project" value="TreeGrafter"/>
</dbReference>
<feature type="domain" description="Sas10 C-terminal" evidence="7">
    <location>
        <begin position="594"/>
        <end position="668"/>
    </location>
</feature>
<name>A0A6A6PAL7_9PEZI</name>
<feature type="compositionally biased region" description="Acidic residues" evidence="6">
    <location>
        <begin position="527"/>
        <end position="537"/>
    </location>
</feature>
<dbReference type="OrthoDB" id="1924577at2759"/>
<evidence type="ECO:0000313" key="9">
    <source>
        <dbReference type="Proteomes" id="UP000799766"/>
    </source>
</evidence>
<keyword evidence="9" id="KW-1185">Reference proteome</keyword>
<feature type="compositionally biased region" description="Basic residues" evidence="6">
    <location>
        <begin position="425"/>
        <end position="434"/>
    </location>
</feature>
<evidence type="ECO:0000256" key="6">
    <source>
        <dbReference type="SAM" id="MobiDB-lite"/>
    </source>
</evidence>
<dbReference type="AlphaFoldDB" id="A0A6A6PAL7"/>
<dbReference type="Proteomes" id="UP000799766">
    <property type="component" value="Unassembled WGS sequence"/>
</dbReference>
<keyword evidence="3" id="KW-0597">Phosphoprotein</keyword>
<gene>
    <name evidence="8" type="ORF">BDY21DRAFT_369028</name>
</gene>
<organism evidence="8 9">
    <name type="scientific">Lineolata rhizophorae</name>
    <dbReference type="NCBI Taxonomy" id="578093"/>
    <lineage>
        <taxon>Eukaryota</taxon>
        <taxon>Fungi</taxon>
        <taxon>Dikarya</taxon>
        <taxon>Ascomycota</taxon>
        <taxon>Pezizomycotina</taxon>
        <taxon>Dothideomycetes</taxon>
        <taxon>Dothideomycetes incertae sedis</taxon>
        <taxon>Lineolatales</taxon>
        <taxon>Lineolataceae</taxon>
        <taxon>Lineolata</taxon>
    </lineage>
</organism>
<dbReference type="EMBL" id="MU001672">
    <property type="protein sequence ID" value="KAF2460909.1"/>
    <property type="molecule type" value="Genomic_DNA"/>
</dbReference>
<accession>A0A6A6PAL7</accession>